<dbReference type="eggNOG" id="COG1595">
    <property type="taxonomic scope" value="Bacteria"/>
</dbReference>
<dbReference type="Proteomes" id="UP000004947">
    <property type="component" value="Unassembled WGS sequence"/>
</dbReference>
<comment type="caution">
    <text evidence="6">The sequence shown here is derived from an EMBL/GenBank/DDBJ whole genome shotgun (WGS) entry which is preliminary data.</text>
</comment>
<evidence type="ECO:0000313" key="7">
    <source>
        <dbReference type="Proteomes" id="UP000004947"/>
    </source>
</evidence>
<evidence type="ECO:0000313" key="6">
    <source>
        <dbReference type="EMBL" id="EDM26856.1"/>
    </source>
</evidence>
<dbReference type="PANTHER" id="PTHR43133">
    <property type="entry name" value="RNA POLYMERASE ECF-TYPE SIGMA FACTO"/>
    <property type="match status" value="1"/>
</dbReference>
<keyword evidence="3" id="KW-0238">DNA-binding</keyword>
<protein>
    <submittedName>
        <fullName evidence="6">Probable RNA polymerase sigma-H factor</fullName>
    </submittedName>
</protein>
<dbReference type="EMBL" id="ABCK01000013">
    <property type="protein sequence ID" value="EDM26856.1"/>
    <property type="molecule type" value="Genomic_DNA"/>
</dbReference>
<dbReference type="OrthoDB" id="9785675at2"/>
<dbReference type="SUPFAM" id="SSF88946">
    <property type="entry name" value="Sigma2 domain of RNA polymerase sigma factors"/>
    <property type="match status" value="1"/>
</dbReference>
<proteinExistence type="predicted"/>
<dbReference type="GO" id="GO:0003677">
    <property type="term" value="F:DNA binding"/>
    <property type="evidence" value="ECO:0007669"/>
    <property type="project" value="UniProtKB-KW"/>
</dbReference>
<dbReference type="STRING" id="313628.LNTAR_06409"/>
<dbReference type="Pfam" id="PF04542">
    <property type="entry name" value="Sigma70_r2"/>
    <property type="match status" value="1"/>
</dbReference>
<dbReference type="InterPro" id="IPR039425">
    <property type="entry name" value="RNA_pol_sigma-70-like"/>
</dbReference>
<evidence type="ECO:0000256" key="2">
    <source>
        <dbReference type="ARBA" id="ARBA00023082"/>
    </source>
</evidence>
<keyword evidence="2" id="KW-0731">Sigma factor</keyword>
<keyword evidence="7" id="KW-1185">Reference proteome</keyword>
<evidence type="ECO:0000259" key="5">
    <source>
        <dbReference type="Pfam" id="PF04542"/>
    </source>
</evidence>
<dbReference type="AlphaFoldDB" id="A6DNA8"/>
<dbReference type="GO" id="GO:0016987">
    <property type="term" value="F:sigma factor activity"/>
    <property type="evidence" value="ECO:0007669"/>
    <property type="project" value="UniProtKB-KW"/>
</dbReference>
<accession>A6DNA8</accession>
<dbReference type="Gene3D" id="1.10.1740.10">
    <property type="match status" value="1"/>
</dbReference>
<dbReference type="InterPro" id="IPR014284">
    <property type="entry name" value="RNA_pol_sigma-70_dom"/>
</dbReference>
<dbReference type="RefSeq" id="WP_007279347.1">
    <property type="nucleotide sequence ID" value="NZ_ABCK01000013.1"/>
</dbReference>
<dbReference type="PANTHER" id="PTHR43133:SF8">
    <property type="entry name" value="RNA POLYMERASE SIGMA FACTOR HI_1459-RELATED"/>
    <property type="match status" value="1"/>
</dbReference>
<dbReference type="InterPro" id="IPR007627">
    <property type="entry name" value="RNA_pol_sigma70_r2"/>
</dbReference>
<dbReference type="GO" id="GO:0006352">
    <property type="term" value="P:DNA-templated transcription initiation"/>
    <property type="evidence" value="ECO:0007669"/>
    <property type="project" value="InterPro"/>
</dbReference>
<feature type="domain" description="RNA polymerase sigma-70 region 2" evidence="5">
    <location>
        <begin position="32"/>
        <end position="96"/>
    </location>
</feature>
<organism evidence="6 7">
    <name type="scientific">Lentisphaera araneosa HTCC2155</name>
    <dbReference type="NCBI Taxonomy" id="313628"/>
    <lineage>
        <taxon>Bacteria</taxon>
        <taxon>Pseudomonadati</taxon>
        <taxon>Lentisphaerota</taxon>
        <taxon>Lentisphaeria</taxon>
        <taxon>Lentisphaerales</taxon>
        <taxon>Lentisphaeraceae</taxon>
        <taxon>Lentisphaera</taxon>
    </lineage>
</organism>
<sequence length="201" mass="23975">MSEDRYVTSQTLLMRAKNPDDHQAWNDFVDFYKRFIYHILHKMSINFNDFDDLVQVVLLRLWESLKNYEKQDCKFRSWLSQVTRNTVLNYLDKQQRQNKRQEQMGELQDMQLKLNSYGDGELERMIENEWRAYVSTMALENIKKLFSGVAVEAFLMSQKEVPGDKIGEELGIKKESAYVLISRVKSKFVAEMKRLIHEMEI</sequence>
<evidence type="ECO:0000256" key="1">
    <source>
        <dbReference type="ARBA" id="ARBA00023015"/>
    </source>
</evidence>
<dbReference type="InterPro" id="IPR013325">
    <property type="entry name" value="RNA_pol_sigma_r2"/>
</dbReference>
<dbReference type="NCBIfam" id="TIGR02937">
    <property type="entry name" value="sigma70-ECF"/>
    <property type="match status" value="1"/>
</dbReference>
<keyword evidence="4" id="KW-0804">Transcription</keyword>
<keyword evidence="1" id="KW-0805">Transcription regulation</keyword>
<gene>
    <name evidence="6" type="ORF">LNTAR_06409</name>
</gene>
<name>A6DNA8_9BACT</name>
<evidence type="ECO:0000256" key="4">
    <source>
        <dbReference type="ARBA" id="ARBA00023163"/>
    </source>
</evidence>
<reference evidence="6 7" key="1">
    <citation type="journal article" date="2010" name="J. Bacteriol.">
        <title>Genome sequence of Lentisphaera araneosa HTCC2155T, the type species of the order Lentisphaerales in the phylum Lentisphaerae.</title>
        <authorList>
            <person name="Thrash J.C."/>
            <person name="Cho J.C."/>
            <person name="Vergin K.L."/>
            <person name="Morris R.M."/>
            <person name="Giovannoni S.J."/>
        </authorList>
    </citation>
    <scope>NUCLEOTIDE SEQUENCE [LARGE SCALE GENOMIC DNA]</scope>
    <source>
        <strain evidence="6 7">HTCC2155</strain>
    </source>
</reference>
<evidence type="ECO:0000256" key="3">
    <source>
        <dbReference type="ARBA" id="ARBA00023125"/>
    </source>
</evidence>